<dbReference type="EMBL" id="KQ420516">
    <property type="protein sequence ID" value="KOF80045.1"/>
    <property type="molecule type" value="Genomic_DNA"/>
</dbReference>
<dbReference type="AlphaFoldDB" id="A0A0L8GTV9"/>
<keyword evidence="4 11" id="KW-0863">Zinc-finger</keyword>
<dbReference type="GO" id="GO:0000981">
    <property type="term" value="F:DNA-binding transcription factor activity, RNA polymerase II-specific"/>
    <property type="evidence" value="ECO:0007669"/>
    <property type="project" value="TreeGrafter"/>
</dbReference>
<dbReference type="OrthoDB" id="6365676at2759"/>
<dbReference type="PANTHER" id="PTHR23235:SF177">
    <property type="entry name" value="C2H2-TYPE DOMAIN-CONTAINING PROTEIN"/>
    <property type="match status" value="1"/>
</dbReference>
<keyword evidence="6" id="KW-0805">Transcription regulation</keyword>
<dbReference type="KEGG" id="obi:106874940"/>
<gene>
    <name evidence="14" type="ORF">OCBIM_22028511mg</name>
</gene>
<evidence type="ECO:0000256" key="10">
    <source>
        <dbReference type="ARBA" id="ARBA00038409"/>
    </source>
</evidence>
<sequence length="423" mass="46254">MSFHSPLSVGNSSALLSTPTSQACSTTTSEYASTLTSDIDSLSAAAATAATTTAAAAAAAAIAAASSYENMFSSIFLTSTTAGPVANSNRSLKLDDAAVLNSDTKSSQNSICHGQNVYKRVPDTMPFGIFGNATSDLKTPMDINAGISHSTWLQLHKSSQNWYSTAEVIATSGGNRFCVTPNNYGNHLPCHQQTRNYQNLDSLVNTFPDIYFSSSHQIGHQLFSGFCSSTAMMHMSNQFSYPVSLSSYLNGKHNPEGTYTHSHRRQLARRSICECPNCQEFSKHGISTEHLKKPLIHNCHVPGCGKVYSKSSHLKAHLRWHTGERPFVCNWLFCGKRFSRSDELQRHFRTHTGEKRFTCPMCNRRFTRSDHLSKHIKIHSSRTCIGDQQGNISGGDSGSESDGGMQPTQIVTNYPQATVMSKN</sequence>
<evidence type="ECO:0000256" key="7">
    <source>
        <dbReference type="ARBA" id="ARBA00023125"/>
    </source>
</evidence>
<accession>A0A0L8GTV9</accession>
<evidence type="ECO:0000256" key="5">
    <source>
        <dbReference type="ARBA" id="ARBA00022833"/>
    </source>
</evidence>
<dbReference type="PROSITE" id="PS00028">
    <property type="entry name" value="ZINC_FINGER_C2H2_1"/>
    <property type="match status" value="3"/>
</dbReference>
<comment type="similarity">
    <text evidence="10">Belongs to the Sp1 C2H2-type zinc-finger protein family.</text>
</comment>
<keyword evidence="2" id="KW-0479">Metal-binding</keyword>
<dbReference type="GO" id="GO:0000978">
    <property type="term" value="F:RNA polymerase II cis-regulatory region sequence-specific DNA binding"/>
    <property type="evidence" value="ECO:0007669"/>
    <property type="project" value="TreeGrafter"/>
</dbReference>
<dbReference type="FunFam" id="3.30.160.60:FF:000014">
    <property type="entry name" value="Transcription factor Sp3"/>
    <property type="match status" value="1"/>
</dbReference>
<feature type="region of interest" description="Disordered" evidence="12">
    <location>
        <begin position="385"/>
        <end position="423"/>
    </location>
</feature>
<dbReference type="PROSITE" id="PS50157">
    <property type="entry name" value="ZINC_FINGER_C2H2_2"/>
    <property type="match status" value="3"/>
</dbReference>
<keyword evidence="9" id="KW-0539">Nucleus</keyword>
<organism evidence="14">
    <name type="scientific">Octopus bimaculoides</name>
    <name type="common">California two-spotted octopus</name>
    <dbReference type="NCBI Taxonomy" id="37653"/>
    <lineage>
        <taxon>Eukaryota</taxon>
        <taxon>Metazoa</taxon>
        <taxon>Spiralia</taxon>
        <taxon>Lophotrochozoa</taxon>
        <taxon>Mollusca</taxon>
        <taxon>Cephalopoda</taxon>
        <taxon>Coleoidea</taxon>
        <taxon>Octopodiformes</taxon>
        <taxon>Octopoda</taxon>
        <taxon>Incirrata</taxon>
        <taxon>Octopodidae</taxon>
        <taxon>Octopus</taxon>
    </lineage>
</organism>
<evidence type="ECO:0000256" key="4">
    <source>
        <dbReference type="ARBA" id="ARBA00022771"/>
    </source>
</evidence>
<dbReference type="SUPFAM" id="SSF57667">
    <property type="entry name" value="beta-beta-alpha zinc fingers"/>
    <property type="match status" value="2"/>
</dbReference>
<keyword evidence="5" id="KW-0862">Zinc</keyword>
<feature type="domain" description="C2H2-type" evidence="13">
    <location>
        <begin position="357"/>
        <end position="384"/>
    </location>
</feature>
<feature type="compositionally biased region" description="Polar residues" evidence="12">
    <location>
        <begin position="406"/>
        <end position="423"/>
    </location>
</feature>
<evidence type="ECO:0000313" key="14">
    <source>
        <dbReference type="EMBL" id="KOF80045.1"/>
    </source>
</evidence>
<evidence type="ECO:0000256" key="6">
    <source>
        <dbReference type="ARBA" id="ARBA00023015"/>
    </source>
</evidence>
<evidence type="ECO:0000259" key="13">
    <source>
        <dbReference type="PROSITE" id="PS50157"/>
    </source>
</evidence>
<feature type="domain" description="C2H2-type" evidence="13">
    <location>
        <begin position="297"/>
        <end position="326"/>
    </location>
</feature>
<dbReference type="FunFam" id="3.30.160.60:FF:000100">
    <property type="entry name" value="Zinc finger 45-like"/>
    <property type="match status" value="1"/>
</dbReference>
<keyword evidence="7" id="KW-0238">DNA-binding</keyword>
<evidence type="ECO:0000256" key="3">
    <source>
        <dbReference type="ARBA" id="ARBA00022737"/>
    </source>
</evidence>
<evidence type="ECO:0000256" key="11">
    <source>
        <dbReference type="PROSITE-ProRule" id="PRU00042"/>
    </source>
</evidence>
<keyword evidence="3" id="KW-0677">Repeat</keyword>
<keyword evidence="8" id="KW-0804">Transcription</keyword>
<name>A0A0L8GTV9_OCTBM</name>
<dbReference type="InterPro" id="IPR036236">
    <property type="entry name" value="Znf_C2H2_sf"/>
</dbReference>
<protein>
    <recommendedName>
        <fullName evidence="13">C2H2-type domain-containing protein</fullName>
    </recommendedName>
</protein>
<dbReference type="Gene3D" id="3.30.160.60">
    <property type="entry name" value="Classic Zinc Finger"/>
    <property type="match status" value="3"/>
</dbReference>
<dbReference type="PANTHER" id="PTHR23235">
    <property type="entry name" value="KRUEPPEL-LIKE TRANSCRIPTION FACTOR"/>
    <property type="match status" value="1"/>
</dbReference>
<evidence type="ECO:0000256" key="9">
    <source>
        <dbReference type="ARBA" id="ARBA00023242"/>
    </source>
</evidence>
<evidence type="ECO:0000256" key="2">
    <source>
        <dbReference type="ARBA" id="ARBA00022723"/>
    </source>
</evidence>
<dbReference type="InterPro" id="IPR013087">
    <property type="entry name" value="Znf_C2H2_type"/>
</dbReference>
<dbReference type="FunFam" id="3.30.160.60:FF:002639">
    <property type="entry name" value="Kruppel-Like Factor (Zinc finger protein)"/>
    <property type="match status" value="1"/>
</dbReference>
<dbReference type="Pfam" id="PF00096">
    <property type="entry name" value="zf-C2H2"/>
    <property type="match status" value="3"/>
</dbReference>
<dbReference type="GO" id="GO:0008270">
    <property type="term" value="F:zinc ion binding"/>
    <property type="evidence" value="ECO:0007669"/>
    <property type="project" value="UniProtKB-KW"/>
</dbReference>
<proteinExistence type="inferred from homology"/>
<dbReference type="GO" id="GO:0005634">
    <property type="term" value="C:nucleus"/>
    <property type="evidence" value="ECO:0007669"/>
    <property type="project" value="UniProtKB-SubCell"/>
</dbReference>
<dbReference type="SMART" id="SM00355">
    <property type="entry name" value="ZnF_C2H2"/>
    <property type="match status" value="3"/>
</dbReference>
<comment type="subcellular location">
    <subcellularLocation>
        <location evidence="1">Nucleus</location>
    </subcellularLocation>
</comment>
<evidence type="ECO:0000256" key="1">
    <source>
        <dbReference type="ARBA" id="ARBA00004123"/>
    </source>
</evidence>
<evidence type="ECO:0000256" key="12">
    <source>
        <dbReference type="SAM" id="MobiDB-lite"/>
    </source>
</evidence>
<evidence type="ECO:0000256" key="8">
    <source>
        <dbReference type="ARBA" id="ARBA00023163"/>
    </source>
</evidence>
<feature type="domain" description="C2H2-type" evidence="13">
    <location>
        <begin position="327"/>
        <end position="356"/>
    </location>
</feature>
<reference evidence="14" key="1">
    <citation type="submission" date="2015-07" db="EMBL/GenBank/DDBJ databases">
        <title>MeaNS - Measles Nucleotide Surveillance Program.</title>
        <authorList>
            <person name="Tran T."/>
            <person name="Druce J."/>
        </authorList>
    </citation>
    <scope>NUCLEOTIDE SEQUENCE</scope>
    <source>
        <strain evidence="14">UCB-OBI-ISO-001</strain>
        <tissue evidence="14">Gonad</tissue>
    </source>
</reference>